<dbReference type="Proteomes" id="UP000758155">
    <property type="component" value="Unassembled WGS sequence"/>
</dbReference>
<evidence type="ECO:0000256" key="1">
    <source>
        <dbReference type="SAM" id="MobiDB-lite"/>
    </source>
</evidence>
<gene>
    <name evidence="3" type="ORF">E8E12_002885</name>
</gene>
<proteinExistence type="predicted"/>
<organism evidence="3 4">
    <name type="scientific">Didymella heteroderae</name>
    <dbReference type="NCBI Taxonomy" id="1769908"/>
    <lineage>
        <taxon>Eukaryota</taxon>
        <taxon>Fungi</taxon>
        <taxon>Dikarya</taxon>
        <taxon>Ascomycota</taxon>
        <taxon>Pezizomycotina</taxon>
        <taxon>Dothideomycetes</taxon>
        <taxon>Pleosporomycetidae</taxon>
        <taxon>Pleosporales</taxon>
        <taxon>Pleosporineae</taxon>
        <taxon>Didymellaceae</taxon>
        <taxon>Didymella</taxon>
    </lineage>
</organism>
<keyword evidence="4" id="KW-1185">Reference proteome</keyword>
<feature type="compositionally biased region" description="Polar residues" evidence="1">
    <location>
        <begin position="30"/>
        <end position="39"/>
    </location>
</feature>
<dbReference type="EMBL" id="SWKV01000101">
    <property type="protein sequence ID" value="KAF3032434.1"/>
    <property type="molecule type" value="Genomic_DNA"/>
</dbReference>
<keyword evidence="2" id="KW-0812">Transmembrane</keyword>
<evidence type="ECO:0000313" key="3">
    <source>
        <dbReference type="EMBL" id="KAF3032434.1"/>
    </source>
</evidence>
<accession>A0A9P5BWQ1</accession>
<evidence type="ECO:0000313" key="4">
    <source>
        <dbReference type="Proteomes" id="UP000758155"/>
    </source>
</evidence>
<comment type="caution">
    <text evidence="3">The sequence shown here is derived from an EMBL/GenBank/DDBJ whole genome shotgun (WGS) entry which is preliminary data.</text>
</comment>
<keyword evidence="2" id="KW-0472">Membrane</keyword>
<keyword evidence="2" id="KW-1133">Transmembrane helix</keyword>
<evidence type="ECO:0000256" key="2">
    <source>
        <dbReference type="SAM" id="Phobius"/>
    </source>
</evidence>
<feature type="region of interest" description="Disordered" evidence="1">
    <location>
        <begin position="154"/>
        <end position="179"/>
    </location>
</feature>
<dbReference type="AlphaFoldDB" id="A0A9P5BWQ1"/>
<sequence length="263" mass="28145">MAPKSSWSSSMFDGHSPSMSHFEDFVDIQRPSSSYSGTASSDFSFVEPSSSPEPAKDILARTEGRRYVKQVVRKIEKKDIRGNGAANSPAPASLENQELRFDDDELMCTGARADAEHAKLAPAKAEVPSTMTKRGPVEGLGDADGHELFAEARTQPHDTQNSEEAQATGQSIRPNERGSSFTATKNVVQTESAHSAAQLSITTPGVVFEQVSETSADTKARTKELQSNDSSTLGLGLSGSGLAPLVIFVIFSTWILCALLHSL</sequence>
<protein>
    <submittedName>
        <fullName evidence="3">Uncharacterized protein</fullName>
    </submittedName>
</protein>
<reference evidence="3" key="1">
    <citation type="submission" date="2019-04" db="EMBL/GenBank/DDBJ databases">
        <title>Sequencing of skin fungus with MAO and IRED activity.</title>
        <authorList>
            <person name="Marsaioli A.J."/>
            <person name="Bonatto J.M.C."/>
            <person name="Reis Junior O."/>
        </authorList>
    </citation>
    <scope>NUCLEOTIDE SEQUENCE</scope>
    <source>
        <strain evidence="3">28M1</strain>
    </source>
</reference>
<feature type="compositionally biased region" description="Low complexity" evidence="1">
    <location>
        <begin position="40"/>
        <end position="53"/>
    </location>
</feature>
<name>A0A9P5BWQ1_9PLEO</name>
<feature type="compositionally biased region" description="Basic and acidic residues" evidence="1">
    <location>
        <begin position="54"/>
        <end position="63"/>
    </location>
</feature>
<feature type="region of interest" description="Disordered" evidence="1">
    <location>
        <begin position="78"/>
        <end position="97"/>
    </location>
</feature>
<feature type="compositionally biased region" description="Polar residues" evidence="1">
    <location>
        <begin position="157"/>
        <end position="179"/>
    </location>
</feature>
<feature type="transmembrane region" description="Helical" evidence="2">
    <location>
        <begin position="241"/>
        <end position="260"/>
    </location>
</feature>
<feature type="region of interest" description="Disordered" evidence="1">
    <location>
        <begin position="30"/>
        <end position="63"/>
    </location>
</feature>